<comment type="caution">
    <text evidence="2">The sequence shown here is derived from an EMBL/GenBank/DDBJ whole genome shotgun (WGS) entry which is preliminary data.</text>
</comment>
<protein>
    <submittedName>
        <fullName evidence="2">Uncharacterized protein</fullName>
    </submittedName>
</protein>
<dbReference type="PANTHER" id="PTHR31360">
    <property type="match status" value="1"/>
</dbReference>
<keyword evidence="3" id="KW-1185">Reference proteome</keyword>
<proteinExistence type="predicted"/>
<dbReference type="Pfam" id="PF06884">
    <property type="entry name" value="DUF1264"/>
    <property type="match status" value="1"/>
</dbReference>
<feature type="compositionally biased region" description="Basic and acidic residues" evidence="1">
    <location>
        <begin position="51"/>
        <end position="77"/>
    </location>
</feature>
<feature type="compositionally biased region" description="Low complexity" evidence="1">
    <location>
        <begin position="111"/>
        <end position="124"/>
    </location>
</feature>
<feature type="region of interest" description="Disordered" evidence="1">
    <location>
        <begin position="51"/>
        <end position="124"/>
    </location>
</feature>
<dbReference type="EMBL" id="JAAOYM010000001">
    <property type="protein sequence ID" value="NIJ11558.1"/>
    <property type="molecule type" value="Genomic_DNA"/>
</dbReference>
<name>A0A7X5ZQ89_9PSEU</name>
<dbReference type="InterPro" id="IPR010686">
    <property type="entry name" value="OBAP-like"/>
</dbReference>
<gene>
    <name evidence="2" type="ORF">FHU38_001902</name>
</gene>
<organism evidence="2 3">
    <name type="scientific">Saccharomonospora amisosensis</name>
    <dbReference type="NCBI Taxonomy" id="1128677"/>
    <lineage>
        <taxon>Bacteria</taxon>
        <taxon>Bacillati</taxon>
        <taxon>Actinomycetota</taxon>
        <taxon>Actinomycetes</taxon>
        <taxon>Pseudonocardiales</taxon>
        <taxon>Pseudonocardiaceae</taxon>
        <taxon>Saccharomonospora</taxon>
    </lineage>
</organism>
<dbReference type="PANTHER" id="PTHR31360:SF0">
    <property type="entry name" value="OIL BODY-ASSOCIATED PROTEIN 1B"/>
    <property type="match status" value="1"/>
</dbReference>
<dbReference type="AlphaFoldDB" id="A0A7X5ZQ89"/>
<evidence type="ECO:0000313" key="3">
    <source>
        <dbReference type="Proteomes" id="UP000545493"/>
    </source>
</evidence>
<accession>A0A7X5ZQ89</accession>
<reference evidence="2 3" key="1">
    <citation type="submission" date="2020-03" db="EMBL/GenBank/DDBJ databases">
        <title>Sequencing the genomes of 1000 actinobacteria strains.</title>
        <authorList>
            <person name="Klenk H.-P."/>
        </authorList>
    </citation>
    <scope>NUCLEOTIDE SEQUENCE [LARGE SCALE GENOMIC DNA]</scope>
    <source>
        <strain evidence="2 3">DSM 45685</strain>
    </source>
</reference>
<evidence type="ECO:0000313" key="2">
    <source>
        <dbReference type="EMBL" id="NIJ11558.1"/>
    </source>
</evidence>
<evidence type="ECO:0000256" key="1">
    <source>
        <dbReference type="SAM" id="MobiDB-lite"/>
    </source>
</evidence>
<sequence>MAERAFLKRLLNSYGKTWHTWHTGRHDGEPGDGLPLGEPRLMWSLNRDGECDESLRRDRDEAMGVDTARDRQRRRELGAAGAPAARRGRDAGPVRRPGVSARHHSTAPDSVPGAAPAPGVAARR</sequence>
<dbReference type="Proteomes" id="UP000545493">
    <property type="component" value="Unassembled WGS sequence"/>
</dbReference>